<accession>A0AAU9EDB0</accession>
<organism evidence="7 8">
    <name type="scientific">Desulfoferula mesophila</name>
    <dbReference type="NCBI Taxonomy" id="3058419"/>
    <lineage>
        <taxon>Bacteria</taxon>
        <taxon>Pseudomonadati</taxon>
        <taxon>Thermodesulfobacteriota</taxon>
        <taxon>Desulfarculia</taxon>
        <taxon>Desulfarculales</taxon>
        <taxon>Desulfarculaceae</taxon>
        <taxon>Desulfoferula</taxon>
    </lineage>
</organism>
<dbReference type="AlphaFoldDB" id="A0AAU9EDB0"/>
<dbReference type="Proteomes" id="UP001366166">
    <property type="component" value="Chromosome"/>
</dbReference>
<dbReference type="GO" id="GO:0046872">
    <property type="term" value="F:metal ion binding"/>
    <property type="evidence" value="ECO:0007669"/>
    <property type="project" value="UniProtKB-KW"/>
</dbReference>
<reference evidence="8" key="1">
    <citation type="journal article" date="2023" name="Arch. Microbiol.">
        <title>Desulfoferula mesophilus gen. nov. sp. nov., a mesophilic sulfate-reducing bacterium isolated from a brackish lake sediment.</title>
        <authorList>
            <person name="Watanabe T."/>
            <person name="Yabe T."/>
            <person name="Tsuji J.M."/>
            <person name="Fukui M."/>
        </authorList>
    </citation>
    <scope>NUCLEOTIDE SEQUENCE [LARGE SCALE GENOMIC DNA]</scope>
    <source>
        <strain evidence="8">12FAK</strain>
    </source>
</reference>
<dbReference type="PANTHER" id="PTHR43255">
    <property type="entry name" value="IRON-SULFUR-BINDING OXIDOREDUCTASE FADF-RELATED-RELATED"/>
    <property type="match status" value="1"/>
</dbReference>
<sequence>MLDFLMRGEDSPILRERLKSCMKCYRCVSKMCPEGLNPLRTLEICAKEMFEAGLVEYPPWDAKDPELVHRVLASIQITTEEYRRIMTPSPQARAETVFFAGCNVYYQPEKLLNAMDVMAQLDGGYAFVPGLDYCCGNCYLIRGRSVKAGEAFEELLAKLLAYQPKTLVLWCPTCFCLFETTFGEFTSYPFEIKSMAQYVSERLDRLQINQPLSCKVTVHDACKVALTGLDLVGSREVLRHLGVELVEMPRSAQKAACCGCSAIRHYPLVGYQMLEARIAEAAETGATIMATVCHYCNQMLASRQEGAPFTVENYINLLASGMGVEREDKFRKYKAWADAERILEDAAPFVSQSPFSHELIKSTVRTVFEG</sequence>
<name>A0AAU9EDB0_9BACT</name>
<dbReference type="KEGG" id="dmp:FAK_22170"/>
<feature type="domain" description="Cysteine-rich" evidence="6">
    <location>
        <begin position="97"/>
        <end position="176"/>
    </location>
</feature>
<evidence type="ECO:0000256" key="1">
    <source>
        <dbReference type="ARBA" id="ARBA00022485"/>
    </source>
</evidence>
<gene>
    <name evidence="7" type="ORF">FAK_22170</name>
</gene>
<dbReference type="EMBL" id="AP028679">
    <property type="protein sequence ID" value="BEQ15151.1"/>
    <property type="molecule type" value="Genomic_DNA"/>
</dbReference>
<dbReference type="InterPro" id="IPR004017">
    <property type="entry name" value="Cys_rich_dom"/>
</dbReference>
<evidence type="ECO:0000313" key="7">
    <source>
        <dbReference type="EMBL" id="BEQ15151.1"/>
    </source>
</evidence>
<keyword evidence="3" id="KW-0560">Oxidoreductase</keyword>
<evidence type="ECO:0000256" key="3">
    <source>
        <dbReference type="ARBA" id="ARBA00023002"/>
    </source>
</evidence>
<dbReference type="InterPro" id="IPR051460">
    <property type="entry name" value="HdrC_iron-sulfur_subunit"/>
</dbReference>
<keyword evidence="4" id="KW-0408">Iron</keyword>
<protein>
    <recommendedName>
        <fullName evidence="6">Cysteine-rich domain-containing protein</fullName>
    </recommendedName>
</protein>
<dbReference type="GO" id="GO:0051539">
    <property type="term" value="F:4 iron, 4 sulfur cluster binding"/>
    <property type="evidence" value="ECO:0007669"/>
    <property type="project" value="UniProtKB-KW"/>
</dbReference>
<evidence type="ECO:0000256" key="4">
    <source>
        <dbReference type="ARBA" id="ARBA00023004"/>
    </source>
</evidence>
<evidence type="ECO:0000313" key="8">
    <source>
        <dbReference type="Proteomes" id="UP001366166"/>
    </source>
</evidence>
<feature type="domain" description="Cysteine-rich" evidence="6">
    <location>
        <begin position="216"/>
        <end position="300"/>
    </location>
</feature>
<evidence type="ECO:0000259" key="6">
    <source>
        <dbReference type="Pfam" id="PF02754"/>
    </source>
</evidence>
<keyword evidence="1" id="KW-0004">4Fe-4S</keyword>
<dbReference type="PANTHER" id="PTHR43255:SF1">
    <property type="entry name" value="IRON-SULFUR-BINDING OXIDOREDUCTASE FADF-RELATED"/>
    <property type="match status" value="1"/>
</dbReference>
<keyword evidence="8" id="KW-1185">Reference proteome</keyword>
<dbReference type="GO" id="GO:0016491">
    <property type="term" value="F:oxidoreductase activity"/>
    <property type="evidence" value="ECO:0007669"/>
    <property type="project" value="UniProtKB-KW"/>
</dbReference>
<proteinExistence type="predicted"/>
<evidence type="ECO:0000256" key="2">
    <source>
        <dbReference type="ARBA" id="ARBA00022723"/>
    </source>
</evidence>
<evidence type="ECO:0000256" key="5">
    <source>
        <dbReference type="ARBA" id="ARBA00023014"/>
    </source>
</evidence>
<keyword evidence="2" id="KW-0479">Metal-binding</keyword>
<dbReference type="Pfam" id="PF02754">
    <property type="entry name" value="CCG"/>
    <property type="match status" value="2"/>
</dbReference>
<dbReference type="GO" id="GO:0005886">
    <property type="term" value="C:plasma membrane"/>
    <property type="evidence" value="ECO:0007669"/>
    <property type="project" value="TreeGrafter"/>
</dbReference>
<keyword evidence="5" id="KW-0411">Iron-sulfur</keyword>